<dbReference type="AlphaFoldDB" id="A0A7W5FIU8"/>
<protein>
    <submittedName>
        <fullName evidence="1">Uncharacterized protein</fullName>
    </submittedName>
</protein>
<dbReference type="EMBL" id="JACHXF010000021">
    <property type="protein sequence ID" value="MBB3099927.1"/>
    <property type="molecule type" value="Genomic_DNA"/>
</dbReference>
<reference evidence="1 2" key="1">
    <citation type="submission" date="2020-08" db="EMBL/GenBank/DDBJ databases">
        <title>Genomic Encyclopedia of Type Strains, Phase III (KMG-III): the genomes of soil and plant-associated and newly described type strains.</title>
        <authorList>
            <person name="Whitman W."/>
        </authorList>
    </citation>
    <scope>NUCLEOTIDE SEQUENCE [LARGE SCALE GENOMIC DNA]</scope>
    <source>
        <strain evidence="1 2">CECT 3287</strain>
    </source>
</reference>
<dbReference type="Proteomes" id="UP000590749">
    <property type="component" value="Unassembled WGS sequence"/>
</dbReference>
<name>A0A7W5FIU8_9ACTN</name>
<sequence>MDSRRRLRAGGTLSFVPTHGGYEDQFSVGVHLFDLDADQMRKKLLDGITQPDNDSSFKISHGVRARARY</sequence>
<evidence type="ECO:0000313" key="2">
    <source>
        <dbReference type="Proteomes" id="UP000590749"/>
    </source>
</evidence>
<gene>
    <name evidence="1" type="ORF">FHR83_007643</name>
</gene>
<comment type="caution">
    <text evidence="1">The sequence shown here is derived from an EMBL/GenBank/DDBJ whole genome shotgun (WGS) entry which is preliminary data.</text>
</comment>
<evidence type="ECO:0000313" key="1">
    <source>
        <dbReference type="EMBL" id="MBB3099927.1"/>
    </source>
</evidence>
<proteinExistence type="predicted"/>
<accession>A0A7W5FIU8</accession>
<dbReference type="RefSeq" id="WP_183226016.1">
    <property type="nucleotide sequence ID" value="NZ_BMPW01000034.1"/>
</dbReference>
<keyword evidence="2" id="KW-1185">Reference proteome</keyword>
<organism evidence="1 2">
    <name type="scientific">Actinoplanes campanulatus</name>
    <dbReference type="NCBI Taxonomy" id="113559"/>
    <lineage>
        <taxon>Bacteria</taxon>
        <taxon>Bacillati</taxon>
        <taxon>Actinomycetota</taxon>
        <taxon>Actinomycetes</taxon>
        <taxon>Micromonosporales</taxon>
        <taxon>Micromonosporaceae</taxon>
        <taxon>Actinoplanes</taxon>
    </lineage>
</organism>